<dbReference type="GO" id="GO:0005385">
    <property type="term" value="F:zinc ion transmembrane transporter activity"/>
    <property type="evidence" value="ECO:0007669"/>
    <property type="project" value="InterPro"/>
</dbReference>
<dbReference type="GO" id="GO:0016020">
    <property type="term" value="C:membrane"/>
    <property type="evidence" value="ECO:0007669"/>
    <property type="project" value="UniProtKB-SubCell"/>
</dbReference>
<dbReference type="NCBIfam" id="TIGR01297">
    <property type="entry name" value="CDF"/>
    <property type="match status" value="1"/>
</dbReference>
<name>A0A0K2TEX8_LEPSM</name>
<dbReference type="OrthoDB" id="78669at2759"/>
<dbReference type="GO" id="GO:0005794">
    <property type="term" value="C:Golgi apparatus"/>
    <property type="evidence" value="ECO:0007669"/>
    <property type="project" value="UniProtKB-SubCell"/>
</dbReference>
<comment type="subcellular location">
    <subcellularLocation>
        <location evidence="2">Golgi apparatus</location>
        <location evidence="2">trans-Golgi network</location>
    </subcellularLocation>
    <subcellularLocation>
        <location evidence="1">Membrane</location>
        <topology evidence="1">Multi-pass membrane protein</topology>
    </subcellularLocation>
</comment>
<dbReference type="GO" id="GO:0031410">
    <property type="term" value="C:cytoplasmic vesicle"/>
    <property type="evidence" value="ECO:0007669"/>
    <property type="project" value="TreeGrafter"/>
</dbReference>
<evidence type="ECO:0000256" key="12">
    <source>
        <dbReference type="ARBA" id="ARBA00046010"/>
    </source>
</evidence>
<evidence type="ECO:0000256" key="13">
    <source>
        <dbReference type="SAM" id="Phobius"/>
    </source>
</evidence>
<dbReference type="InterPro" id="IPR045316">
    <property type="entry name" value="Msc2-like"/>
</dbReference>
<feature type="transmembrane region" description="Helical" evidence="13">
    <location>
        <begin position="141"/>
        <end position="158"/>
    </location>
</feature>
<dbReference type="Gene3D" id="1.20.1510.10">
    <property type="entry name" value="Cation efflux protein transmembrane domain"/>
    <property type="match status" value="1"/>
</dbReference>
<evidence type="ECO:0000256" key="7">
    <source>
        <dbReference type="ARBA" id="ARBA00022906"/>
    </source>
</evidence>
<organism evidence="15">
    <name type="scientific">Lepeophtheirus salmonis</name>
    <name type="common">Salmon louse</name>
    <name type="synonym">Caligus salmonis</name>
    <dbReference type="NCBI Taxonomy" id="72036"/>
    <lineage>
        <taxon>Eukaryota</taxon>
        <taxon>Metazoa</taxon>
        <taxon>Ecdysozoa</taxon>
        <taxon>Arthropoda</taxon>
        <taxon>Crustacea</taxon>
        <taxon>Multicrustacea</taxon>
        <taxon>Hexanauplia</taxon>
        <taxon>Copepoda</taxon>
        <taxon>Siphonostomatoida</taxon>
        <taxon>Caligidae</taxon>
        <taxon>Lepeophtheirus</taxon>
    </lineage>
</organism>
<dbReference type="GO" id="GO:0006882">
    <property type="term" value="P:intracellular zinc ion homeostasis"/>
    <property type="evidence" value="ECO:0007669"/>
    <property type="project" value="InterPro"/>
</dbReference>
<dbReference type="Pfam" id="PF01545">
    <property type="entry name" value="Cation_efflux"/>
    <property type="match status" value="1"/>
</dbReference>
<evidence type="ECO:0000256" key="2">
    <source>
        <dbReference type="ARBA" id="ARBA00004601"/>
    </source>
</evidence>
<keyword evidence="5" id="KW-0813">Transport</keyword>
<dbReference type="SUPFAM" id="SSF161111">
    <property type="entry name" value="Cation efflux protein transmembrane domain-like"/>
    <property type="match status" value="1"/>
</dbReference>
<comment type="function">
    <text evidence="12">Zinc ion transporter mediating zinc entry from the cytosol into the lumen of organelles along the secretory pathway. By contributing to zinc ion homeostasis within the early secretory pathway, regulates the activation and folding of enzymes like alkaline phosphatases.</text>
</comment>
<dbReference type="InterPro" id="IPR027469">
    <property type="entry name" value="Cation_efflux_TMD_sf"/>
</dbReference>
<evidence type="ECO:0000259" key="14">
    <source>
        <dbReference type="Pfam" id="PF01545"/>
    </source>
</evidence>
<dbReference type="GO" id="GO:1904257">
    <property type="term" value="P:zinc ion import into Golgi lumen"/>
    <property type="evidence" value="ECO:0007669"/>
    <property type="project" value="TreeGrafter"/>
</dbReference>
<evidence type="ECO:0000256" key="11">
    <source>
        <dbReference type="ARBA" id="ARBA00034634"/>
    </source>
</evidence>
<keyword evidence="6 13" id="KW-0812">Transmembrane</keyword>
<keyword evidence="7" id="KW-0864">Zinc transport</keyword>
<proteinExistence type="inferred from homology"/>
<comment type="subunit">
    <text evidence="4">Homooligomer.</text>
</comment>
<keyword evidence="8 13" id="KW-1133">Transmembrane helix</keyword>
<dbReference type="FunFam" id="1.20.1510.10:FF:000007">
    <property type="entry name" value="Zinc transporter 7"/>
    <property type="match status" value="1"/>
</dbReference>
<evidence type="ECO:0000256" key="9">
    <source>
        <dbReference type="ARBA" id="ARBA00023065"/>
    </source>
</evidence>
<feature type="transmembrane region" description="Helical" evidence="13">
    <location>
        <begin position="36"/>
        <end position="56"/>
    </location>
</feature>
<reference evidence="15" key="1">
    <citation type="submission" date="2014-05" db="EMBL/GenBank/DDBJ databases">
        <authorList>
            <person name="Chronopoulou M."/>
        </authorList>
    </citation>
    <scope>NUCLEOTIDE SEQUENCE</scope>
    <source>
        <tissue evidence="15">Whole organism</tissue>
    </source>
</reference>
<dbReference type="PANTHER" id="PTHR45755:SF4">
    <property type="entry name" value="ZINC TRANSPORTER 7"/>
    <property type="match status" value="1"/>
</dbReference>
<evidence type="ECO:0000256" key="10">
    <source>
        <dbReference type="ARBA" id="ARBA00023136"/>
    </source>
</evidence>
<evidence type="ECO:0000256" key="5">
    <source>
        <dbReference type="ARBA" id="ARBA00022448"/>
    </source>
</evidence>
<keyword evidence="9" id="KW-0406">Ion transport</keyword>
<dbReference type="PANTHER" id="PTHR45755">
    <property type="match status" value="1"/>
</dbReference>
<evidence type="ECO:0000256" key="1">
    <source>
        <dbReference type="ARBA" id="ARBA00004141"/>
    </source>
</evidence>
<protein>
    <recommendedName>
        <fullName evidence="14">Cation efflux protein transmembrane domain-containing protein</fullName>
    </recommendedName>
</protein>
<dbReference type="InterPro" id="IPR058533">
    <property type="entry name" value="Cation_efflux_TM"/>
</dbReference>
<evidence type="ECO:0000256" key="4">
    <source>
        <dbReference type="ARBA" id="ARBA00011182"/>
    </source>
</evidence>
<feature type="domain" description="Cation efflux protein transmembrane" evidence="14">
    <location>
        <begin position="40"/>
        <end position="253"/>
    </location>
</feature>
<sequence>MLPTYRDEKPTSFTSRIYQKIKNVIRLILSDRNSKNLLGFLFLNLSFAFVELFYGIWTNSLGLISDAFHMFFDCTGLLAGLAASVVSKWKANERFSYGYGRAEVLGGFINGLFLLFISFFILSEAVERLVEPPEVKHERLFVVSVLGLFVNLIGIFIFQHGGANHGHSHDHGHGHSHDHGHGHSHGGSNAVIMKGVFLHILADTLGSVGVIISSVLMYMFDWMIADPICSIFIAVLIALSVGSLISESVVILMQRQPRQLDDSLPHAYNKVLALEGVQNVQETHFWTLSSDFFAGGLKLEVTAQADQKYIVSHTQMIFKSIGVSQVFVQLDYEFNKNTYMNLQKQPL</sequence>
<evidence type="ECO:0000256" key="8">
    <source>
        <dbReference type="ARBA" id="ARBA00022989"/>
    </source>
</evidence>
<feature type="transmembrane region" description="Helical" evidence="13">
    <location>
        <begin position="231"/>
        <end position="253"/>
    </location>
</feature>
<comment type="catalytic activity">
    <reaction evidence="11">
        <text>Zn(2+)(in) = Zn(2+)(out)</text>
        <dbReference type="Rhea" id="RHEA:29351"/>
        <dbReference type="ChEBI" id="CHEBI:29105"/>
    </reaction>
</comment>
<feature type="transmembrane region" description="Helical" evidence="13">
    <location>
        <begin position="68"/>
        <end position="87"/>
    </location>
</feature>
<evidence type="ECO:0000256" key="6">
    <source>
        <dbReference type="ARBA" id="ARBA00022692"/>
    </source>
</evidence>
<feature type="transmembrane region" description="Helical" evidence="13">
    <location>
        <begin position="99"/>
        <end position="121"/>
    </location>
</feature>
<comment type="similarity">
    <text evidence="3">Belongs to the cation diffusion facilitator (CDF) transporter (TC 2.A.4) family. SLC30A subfamily.</text>
</comment>
<keyword evidence="10 13" id="KW-0472">Membrane</keyword>
<dbReference type="EMBL" id="HACA01006781">
    <property type="protein sequence ID" value="CDW24142.1"/>
    <property type="molecule type" value="Transcribed_RNA"/>
</dbReference>
<keyword evidence="7" id="KW-0862">Zinc</keyword>
<evidence type="ECO:0000313" key="15">
    <source>
        <dbReference type="EMBL" id="CDW24142.1"/>
    </source>
</evidence>
<accession>A0A0K2TEX8</accession>
<evidence type="ECO:0000256" key="3">
    <source>
        <dbReference type="ARBA" id="ARBA00008873"/>
    </source>
</evidence>
<dbReference type="AlphaFoldDB" id="A0A0K2TEX8"/>
<feature type="transmembrane region" description="Helical" evidence="13">
    <location>
        <begin position="196"/>
        <end position="219"/>
    </location>
</feature>
<dbReference type="InterPro" id="IPR002524">
    <property type="entry name" value="Cation_efflux"/>
</dbReference>